<evidence type="ECO:0000313" key="2">
    <source>
        <dbReference type="EMBL" id="SPD06417.1"/>
    </source>
</evidence>
<dbReference type="AlphaFoldDB" id="A0A2N9GVM1"/>
<reference evidence="2" key="1">
    <citation type="submission" date="2018-02" db="EMBL/GenBank/DDBJ databases">
        <authorList>
            <person name="Cohen D.B."/>
            <person name="Kent A.D."/>
        </authorList>
    </citation>
    <scope>NUCLEOTIDE SEQUENCE</scope>
</reference>
<keyword evidence="1" id="KW-0732">Signal</keyword>
<evidence type="ECO:0000256" key="1">
    <source>
        <dbReference type="SAM" id="SignalP"/>
    </source>
</evidence>
<feature type="chain" id="PRO_5014640800" evidence="1">
    <location>
        <begin position="22"/>
        <end position="93"/>
    </location>
</feature>
<dbReference type="EMBL" id="OIVN01002780">
    <property type="protein sequence ID" value="SPD06417.1"/>
    <property type="molecule type" value="Genomic_DNA"/>
</dbReference>
<sequence>MAQKAFLRLLMLFLAFSYVLSISAVPTTRSLMSNKEDPSVKDLLAQDTMNLKDGEELLDVGEGFLEGRMDFETTDYKGIGANPEHDPKTPGKP</sequence>
<dbReference type="PANTHER" id="PTHR33474:SF28">
    <property type="entry name" value="OS01G0815400 PROTEIN"/>
    <property type="match status" value="1"/>
</dbReference>
<dbReference type="PANTHER" id="PTHR33474">
    <property type="entry name" value="TRANSMEMBRANE PROTEIN"/>
    <property type="match status" value="1"/>
</dbReference>
<feature type="signal peptide" evidence="1">
    <location>
        <begin position="1"/>
        <end position="21"/>
    </location>
</feature>
<gene>
    <name evidence="2" type="ORF">FSB_LOCUS34299</name>
</gene>
<protein>
    <submittedName>
        <fullName evidence="2">Uncharacterized protein</fullName>
    </submittedName>
</protein>
<organism evidence="2">
    <name type="scientific">Fagus sylvatica</name>
    <name type="common">Beechnut</name>
    <dbReference type="NCBI Taxonomy" id="28930"/>
    <lineage>
        <taxon>Eukaryota</taxon>
        <taxon>Viridiplantae</taxon>
        <taxon>Streptophyta</taxon>
        <taxon>Embryophyta</taxon>
        <taxon>Tracheophyta</taxon>
        <taxon>Spermatophyta</taxon>
        <taxon>Magnoliopsida</taxon>
        <taxon>eudicotyledons</taxon>
        <taxon>Gunneridae</taxon>
        <taxon>Pentapetalae</taxon>
        <taxon>rosids</taxon>
        <taxon>fabids</taxon>
        <taxon>Fagales</taxon>
        <taxon>Fagaceae</taxon>
        <taxon>Fagus</taxon>
    </lineage>
</organism>
<accession>A0A2N9GVM1</accession>
<name>A0A2N9GVM1_FAGSY</name>
<proteinExistence type="predicted"/>